<dbReference type="GO" id="GO:0052689">
    <property type="term" value="F:carboxylic ester hydrolase activity"/>
    <property type="evidence" value="ECO:0007669"/>
    <property type="project" value="UniProtKB-KW"/>
</dbReference>
<feature type="region of interest" description="Disordered" evidence="5">
    <location>
        <begin position="177"/>
        <end position="197"/>
    </location>
</feature>
<evidence type="ECO:0000313" key="8">
    <source>
        <dbReference type="Proteomes" id="UP000321424"/>
    </source>
</evidence>
<protein>
    <recommendedName>
        <fullName evidence="9">Cutinase</fullName>
    </recommendedName>
</protein>
<name>A0A511MUK9_9NOCA</name>
<feature type="signal peptide" evidence="6">
    <location>
        <begin position="1"/>
        <end position="28"/>
    </location>
</feature>
<dbReference type="Pfam" id="PF01083">
    <property type="entry name" value="Cutinase"/>
    <property type="match status" value="1"/>
</dbReference>
<reference evidence="7 8" key="1">
    <citation type="submission" date="2019-07" db="EMBL/GenBank/DDBJ databases">
        <title>Whole genome shotgun sequence of Nocardia ninae NBRC 108245.</title>
        <authorList>
            <person name="Hosoyama A."/>
            <person name="Uohara A."/>
            <person name="Ohji S."/>
            <person name="Ichikawa N."/>
        </authorList>
    </citation>
    <scope>NUCLEOTIDE SEQUENCE [LARGE SCALE GENOMIC DNA]</scope>
    <source>
        <strain evidence="7 8">NBRC 108245</strain>
    </source>
</reference>
<dbReference type="InterPro" id="IPR000675">
    <property type="entry name" value="Cutinase/axe"/>
</dbReference>
<evidence type="ECO:0008006" key="9">
    <source>
        <dbReference type="Google" id="ProtNLM"/>
    </source>
</evidence>
<accession>A0A511MUK9</accession>
<dbReference type="PANTHER" id="PTHR33630:SF9">
    <property type="entry name" value="CUTINASE 4"/>
    <property type="match status" value="1"/>
</dbReference>
<dbReference type="Proteomes" id="UP000321424">
    <property type="component" value="Unassembled WGS sequence"/>
</dbReference>
<feature type="chain" id="PRO_5038753298" description="Cutinase" evidence="6">
    <location>
        <begin position="29"/>
        <end position="418"/>
    </location>
</feature>
<comment type="caution">
    <text evidence="7">The sequence shown here is derived from an EMBL/GenBank/DDBJ whole genome shotgun (WGS) entry which is preliminary data.</text>
</comment>
<evidence type="ECO:0000256" key="6">
    <source>
        <dbReference type="SAM" id="SignalP"/>
    </source>
</evidence>
<gene>
    <name evidence="7" type="ORF">NN4_88130</name>
</gene>
<evidence type="ECO:0000256" key="1">
    <source>
        <dbReference type="ARBA" id="ARBA00007534"/>
    </source>
</evidence>
<keyword evidence="6" id="KW-0732">Signal</keyword>
<dbReference type="RefSeq" id="WP_246181444.1">
    <property type="nucleotide sequence ID" value="NZ_BJXA01000156.1"/>
</dbReference>
<keyword evidence="8" id="KW-1185">Reference proteome</keyword>
<dbReference type="EMBL" id="BJXA01000156">
    <property type="protein sequence ID" value="GEM44294.1"/>
    <property type="molecule type" value="Genomic_DNA"/>
</dbReference>
<comment type="similarity">
    <text evidence="1">Belongs to the cutinase family.</text>
</comment>
<keyword evidence="2" id="KW-0719">Serine esterase</keyword>
<dbReference type="SUPFAM" id="SSF53474">
    <property type="entry name" value="alpha/beta-Hydrolases"/>
    <property type="match status" value="1"/>
</dbReference>
<keyword evidence="3" id="KW-0378">Hydrolase</keyword>
<evidence type="ECO:0000313" key="7">
    <source>
        <dbReference type="EMBL" id="GEM44294.1"/>
    </source>
</evidence>
<keyword evidence="4" id="KW-1015">Disulfide bond</keyword>
<evidence type="ECO:0000256" key="3">
    <source>
        <dbReference type="ARBA" id="ARBA00022801"/>
    </source>
</evidence>
<dbReference type="PANTHER" id="PTHR33630">
    <property type="entry name" value="CUTINASE RV1984C-RELATED-RELATED"/>
    <property type="match status" value="1"/>
</dbReference>
<dbReference type="SMART" id="SM01110">
    <property type="entry name" value="Cutinase"/>
    <property type="match status" value="1"/>
</dbReference>
<sequence>MTRTTNNRRRVYLAIAVASALGTAGAMSAMTPSASAAPTNGCPALHLLGVQGTGESSPGASPTADTGMLGFLLGPVVAAVPDLVARTYIAYPAGFGGAVGTGGGTDSYAVSVGEGLAALTATADQIATSCPGTALAVVGFSQGAQVVSEFARVVGAGGGPVAPERVAGVALYSDPDRSADSPVIPGRPGQLTPDPAPGTAGAAVSGVVIATAPTSGGGIAAGEGVDYGALTGRVAQFCVEGDLSCAAPEHAALLRIAAEIAAQADLRDPLAALGSIHALMSGVLGDAWSTVVNRDFRVGPGFVDYAPAASLAQRLTDAADPRTPPVSPQEGAAATARWGQITGVVAADPFGQLPKLAGQLSTAWGQLVADNADLTNPAVWLRYADIHGRHTGYATTGQLASGVAWMTALAHDLAGSHQ</sequence>
<evidence type="ECO:0000256" key="2">
    <source>
        <dbReference type="ARBA" id="ARBA00022487"/>
    </source>
</evidence>
<dbReference type="AlphaFoldDB" id="A0A511MUK9"/>
<dbReference type="PROSITE" id="PS51318">
    <property type="entry name" value="TAT"/>
    <property type="match status" value="1"/>
</dbReference>
<dbReference type="InterPro" id="IPR029058">
    <property type="entry name" value="AB_hydrolase_fold"/>
</dbReference>
<proteinExistence type="inferred from homology"/>
<evidence type="ECO:0000256" key="5">
    <source>
        <dbReference type="SAM" id="MobiDB-lite"/>
    </source>
</evidence>
<dbReference type="Gene3D" id="3.40.50.1820">
    <property type="entry name" value="alpha/beta hydrolase"/>
    <property type="match status" value="1"/>
</dbReference>
<evidence type="ECO:0000256" key="4">
    <source>
        <dbReference type="ARBA" id="ARBA00023157"/>
    </source>
</evidence>
<organism evidence="7 8">
    <name type="scientific">Nocardia ninae NBRC 108245</name>
    <dbReference type="NCBI Taxonomy" id="1210091"/>
    <lineage>
        <taxon>Bacteria</taxon>
        <taxon>Bacillati</taxon>
        <taxon>Actinomycetota</taxon>
        <taxon>Actinomycetes</taxon>
        <taxon>Mycobacteriales</taxon>
        <taxon>Nocardiaceae</taxon>
        <taxon>Nocardia</taxon>
    </lineage>
</organism>
<dbReference type="InterPro" id="IPR006311">
    <property type="entry name" value="TAT_signal"/>
</dbReference>